<gene>
    <name evidence="3" type="ORF">EOK75_11255</name>
</gene>
<dbReference type="InterPro" id="IPR000620">
    <property type="entry name" value="EamA_dom"/>
</dbReference>
<sequence length="287" mass="29600">MTRNKATAIGFTAVLMWALLALFTIGSAPTPPFLLSAMCFGIGGVIGLVWTVRGAGLGVLAKVDWKVYAFGTLGLFGYHFFYFTAFRWGPNASTGLIAYLWPLFIVLLSGLLPGENLRKGHVLGAVIALVGAGVIVVTADGGAAGASLPALGLAFLCALTWSCYSVASRYFGAVPTESVTVFCLATAVLSLLAHLGLEQSVWPEGAMGWASVLALGLGSVGAAFFTWDMRMKQGDIQLLGVASYAAPLLSTLVLVLAGVAEATWSLALATVLITSGAALAAYASAAR</sequence>
<feature type="transmembrane region" description="Helical" evidence="1">
    <location>
        <begin position="96"/>
        <end position="114"/>
    </location>
</feature>
<dbReference type="AlphaFoldDB" id="A0A4P8EH72"/>
<organism evidence="3 4">
    <name type="scientific">Pseudorhodobacter turbinis</name>
    <dbReference type="NCBI Taxonomy" id="2500533"/>
    <lineage>
        <taxon>Bacteria</taxon>
        <taxon>Pseudomonadati</taxon>
        <taxon>Pseudomonadota</taxon>
        <taxon>Alphaproteobacteria</taxon>
        <taxon>Rhodobacterales</taxon>
        <taxon>Paracoccaceae</taxon>
        <taxon>Pseudorhodobacter</taxon>
    </lineage>
</organism>
<feature type="transmembrane region" description="Helical" evidence="1">
    <location>
        <begin position="7"/>
        <end position="27"/>
    </location>
</feature>
<evidence type="ECO:0000313" key="3">
    <source>
        <dbReference type="EMBL" id="QCO56258.1"/>
    </source>
</evidence>
<keyword evidence="1" id="KW-0472">Membrane</keyword>
<feature type="transmembrane region" description="Helical" evidence="1">
    <location>
        <begin position="145"/>
        <end position="167"/>
    </location>
</feature>
<dbReference type="GO" id="GO:0016020">
    <property type="term" value="C:membrane"/>
    <property type="evidence" value="ECO:0007669"/>
    <property type="project" value="InterPro"/>
</dbReference>
<dbReference type="Proteomes" id="UP000298631">
    <property type="component" value="Chromosome"/>
</dbReference>
<dbReference type="Pfam" id="PF00892">
    <property type="entry name" value="EamA"/>
    <property type="match status" value="1"/>
</dbReference>
<feature type="transmembrane region" description="Helical" evidence="1">
    <location>
        <begin position="33"/>
        <end position="53"/>
    </location>
</feature>
<feature type="transmembrane region" description="Helical" evidence="1">
    <location>
        <begin position="179"/>
        <end position="197"/>
    </location>
</feature>
<evidence type="ECO:0000313" key="4">
    <source>
        <dbReference type="Proteomes" id="UP000298631"/>
    </source>
</evidence>
<feature type="transmembrane region" description="Helical" evidence="1">
    <location>
        <begin position="239"/>
        <end position="260"/>
    </location>
</feature>
<evidence type="ECO:0000256" key="1">
    <source>
        <dbReference type="SAM" id="Phobius"/>
    </source>
</evidence>
<dbReference type="OrthoDB" id="9795732at2"/>
<keyword evidence="4" id="KW-1185">Reference proteome</keyword>
<accession>A0A4P8EH72</accession>
<dbReference type="RefSeq" id="WP_137194042.1">
    <property type="nucleotide sequence ID" value="NZ_CP039964.1"/>
</dbReference>
<feature type="domain" description="EamA" evidence="2">
    <location>
        <begin position="9"/>
        <end position="136"/>
    </location>
</feature>
<dbReference type="InterPro" id="IPR037185">
    <property type="entry name" value="EmrE-like"/>
</dbReference>
<feature type="transmembrane region" description="Helical" evidence="1">
    <location>
        <begin position="209"/>
        <end position="227"/>
    </location>
</feature>
<feature type="transmembrane region" description="Helical" evidence="1">
    <location>
        <begin position="65"/>
        <end position="84"/>
    </location>
</feature>
<proteinExistence type="predicted"/>
<feature type="transmembrane region" description="Helical" evidence="1">
    <location>
        <begin position="266"/>
        <end position="285"/>
    </location>
</feature>
<reference evidence="3 4" key="1">
    <citation type="submission" date="2019-05" db="EMBL/GenBank/DDBJ databases">
        <title>Pseudorhodobacter turbinis sp. nov., isolated from the gut of the Korean turban shell.</title>
        <authorList>
            <person name="Jeong Y.-S."/>
            <person name="Kang W.-R."/>
            <person name="Bae J.-W."/>
        </authorList>
    </citation>
    <scope>NUCLEOTIDE SEQUENCE [LARGE SCALE GENOMIC DNA]</scope>
    <source>
        <strain evidence="3 4">S12M18</strain>
    </source>
</reference>
<protein>
    <submittedName>
        <fullName evidence="3">EamA family transporter</fullName>
    </submittedName>
</protein>
<dbReference type="KEGG" id="pseb:EOK75_11255"/>
<keyword evidence="1" id="KW-0812">Transmembrane</keyword>
<dbReference type="SUPFAM" id="SSF103481">
    <property type="entry name" value="Multidrug resistance efflux transporter EmrE"/>
    <property type="match status" value="1"/>
</dbReference>
<keyword evidence="1" id="KW-1133">Transmembrane helix</keyword>
<evidence type="ECO:0000259" key="2">
    <source>
        <dbReference type="Pfam" id="PF00892"/>
    </source>
</evidence>
<name>A0A4P8EH72_9RHOB</name>
<feature type="transmembrane region" description="Helical" evidence="1">
    <location>
        <begin position="121"/>
        <end position="139"/>
    </location>
</feature>
<dbReference type="EMBL" id="CP039964">
    <property type="protein sequence ID" value="QCO56258.1"/>
    <property type="molecule type" value="Genomic_DNA"/>
</dbReference>